<dbReference type="AlphaFoldDB" id="A0A2K1JHM0"/>
<evidence type="ECO:0000313" key="2">
    <source>
        <dbReference type="EnsemblPlants" id="PAC:32962808.CDS.1"/>
    </source>
</evidence>
<dbReference type="EnsemblPlants" id="Pp3c14_13202V3.1">
    <property type="protein sequence ID" value="PAC:32962808.CDS.1"/>
    <property type="gene ID" value="Pp3c14_13202"/>
</dbReference>
<dbReference type="EnsemblPlants" id="Pp3c14_13200V3.1">
    <property type="protein sequence ID" value="PAC:32963244.CDS.1"/>
    <property type="gene ID" value="Pp3c14_13200"/>
</dbReference>
<evidence type="ECO:0000313" key="3">
    <source>
        <dbReference type="Proteomes" id="UP000006727"/>
    </source>
</evidence>
<reference evidence="1 3" key="1">
    <citation type="journal article" date="2008" name="Science">
        <title>The Physcomitrella genome reveals evolutionary insights into the conquest of land by plants.</title>
        <authorList>
            <person name="Rensing S."/>
            <person name="Lang D."/>
            <person name="Zimmer A."/>
            <person name="Terry A."/>
            <person name="Salamov A."/>
            <person name="Shapiro H."/>
            <person name="Nishiyama T."/>
            <person name="Perroud P.-F."/>
            <person name="Lindquist E."/>
            <person name="Kamisugi Y."/>
            <person name="Tanahashi T."/>
            <person name="Sakakibara K."/>
            <person name="Fujita T."/>
            <person name="Oishi K."/>
            <person name="Shin-I T."/>
            <person name="Kuroki Y."/>
            <person name="Toyoda A."/>
            <person name="Suzuki Y."/>
            <person name="Hashimoto A."/>
            <person name="Yamaguchi K."/>
            <person name="Sugano A."/>
            <person name="Kohara Y."/>
            <person name="Fujiyama A."/>
            <person name="Anterola A."/>
            <person name="Aoki S."/>
            <person name="Ashton N."/>
            <person name="Barbazuk W.B."/>
            <person name="Barker E."/>
            <person name="Bennetzen J."/>
            <person name="Bezanilla M."/>
            <person name="Blankenship R."/>
            <person name="Cho S.H."/>
            <person name="Dutcher S."/>
            <person name="Estelle M."/>
            <person name="Fawcett J.A."/>
            <person name="Gundlach H."/>
            <person name="Hanada K."/>
            <person name="Heyl A."/>
            <person name="Hicks K.A."/>
            <person name="Hugh J."/>
            <person name="Lohr M."/>
            <person name="Mayer K."/>
            <person name="Melkozernov A."/>
            <person name="Murata T."/>
            <person name="Nelson D."/>
            <person name="Pils B."/>
            <person name="Prigge M."/>
            <person name="Reiss B."/>
            <person name="Renner T."/>
            <person name="Rombauts S."/>
            <person name="Rushton P."/>
            <person name="Sanderfoot A."/>
            <person name="Schween G."/>
            <person name="Shiu S.-H."/>
            <person name="Stueber K."/>
            <person name="Theodoulou F.L."/>
            <person name="Tu H."/>
            <person name="Van de Peer Y."/>
            <person name="Verrier P.J."/>
            <person name="Waters E."/>
            <person name="Wood A."/>
            <person name="Yang L."/>
            <person name="Cove D."/>
            <person name="Cuming A."/>
            <person name="Hasebe M."/>
            <person name="Lucas S."/>
            <person name="Mishler D.B."/>
            <person name="Reski R."/>
            <person name="Grigoriev I."/>
            <person name="Quatrano R.S."/>
            <person name="Boore J.L."/>
        </authorList>
    </citation>
    <scope>NUCLEOTIDE SEQUENCE [LARGE SCALE GENOMIC DNA]</scope>
    <source>
        <strain evidence="2 3">cv. Gransden 2004</strain>
    </source>
</reference>
<sequence>MSLGLHWVYFYFYELCFHTHSKSKHCRGVRYLSVIRFMTLRTYSTVLVRN</sequence>
<name>A0A2K1JHM0_PHYPA</name>
<dbReference type="Proteomes" id="UP000006727">
    <property type="component" value="Chromosome 14"/>
</dbReference>
<gene>
    <name evidence="1" type="ORF">PHYPA_018456</name>
</gene>
<dbReference type="Gramene" id="Pp3c14_13202V3.1">
    <property type="protein sequence ID" value="PAC:32962808.CDS.1"/>
    <property type="gene ID" value="Pp3c14_13202"/>
</dbReference>
<accession>A0A2K1JHM0</accession>
<reference evidence="2" key="3">
    <citation type="submission" date="2020-12" db="UniProtKB">
        <authorList>
            <consortium name="EnsemblPlants"/>
        </authorList>
    </citation>
    <scope>IDENTIFICATION</scope>
</reference>
<evidence type="ECO:0000313" key="1">
    <source>
        <dbReference type="EMBL" id="PNR41053.1"/>
    </source>
</evidence>
<organism evidence="1">
    <name type="scientific">Physcomitrium patens</name>
    <name type="common">Spreading-leaved earth moss</name>
    <name type="synonym">Physcomitrella patens</name>
    <dbReference type="NCBI Taxonomy" id="3218"/>
    <lineage>
        <taxon>Eukaryota</taxon>
        <taxon>Viridiplantae</taxon>
        <taxon>Streptophyta</taxon>
        <taxon>Embryophyta</taxon>
        <taxon>Bryophyta</taxon>
        <taxon>Bryophytina</taxon>
        <taxon>Bryopsida</taxon>
        <taxon>Funariidae</taxon>
        <taxon>Funariales</taxon>
        <taxon>Funariaceae</taxon>
        <taxon>Physcomitrium</taxon>
    </lineage>
</organism>
<proteinExistence type="predicted"/>
<dbReference type="Gramene" id="Pp3c14_13200V3.1">
    <property type="protein sequence ID" value="PAC:32963244.CDS.1"/>
    <property type="gene ID" value="Pp3c14_13200"/>
</dbReference>
<protein>
    <submittedName>
        <fullName evidence="1 2">Uncharacterized protein</fullName>
    </submittedName>
</protein>
<dbReference type="EMBL" id="ABEU02000014">
    <property type="protein sequence ID" value="PNR41053.1"/>
    <property type="molecule type" value="Genomic_DNA"/>
</dbReference>
<keyword evidence="3" id="KW-1185">Reference proteome</keyword>
<reference evidence="1 3" key="2">
    <citation type="journal article" date="2018" name="Plant J.">
        <title>The Physcomitrella patens chromosome-scale assembly reveals moss genome structure and evolution.</title>
        <authorList>
            <person name="Lang D."/>
            <person name="Ullrich K.K."/>
            <person name="Murat F."/>
            <person name="Fuchs J."/>
            <person name="Jenkins J."/>
            <person name="Haas F.B."/>
            <person name="Piednoel M."/>
            <person name="Gundlach H."/>
            <person name="Van Bel M."/>
            <person name="Meyberg R."/>
            <person name="Vives C."/>
            <person name="Morata J."/>
            <person name="Symeonidi A."/>
            <person name="Hiss M."/>
            <person name="Muchero W."/>
            <person name="Kamisugi Y."/>
            <person name="Saleh O."/>
            <person name="Blanc G."/>
            <person name="Decker E.L."/>
            <person name="van Gessel N."/>
            <person name="Grimwood J."/>
            <person name="Hayes R.D."/>
            <person name="Graham S.W."/>
            <person name="Gunter L.E."/>
            <person name="McDaniel S.F."/>
            <person name="Hoernstein S.N.W."/>
            <person name="Larsson A."/>
            <person name="Li F.W."/>
            <person name="Perroud P.F."/>
            <person name="Phillips J."/>
            <person name="Ranjan P."/>
            <person name="Rokshar D.S."/>
            <person name="Rothfels C.J."/>
            <person name="Schneider L."/>
            <person name="Shu S."/>
            <person name="Stevenson D.W."/>
            <person name="Thummler F."/>
            <person name="Tillich M."/>
            <person name="Villarreal Aguilar J.C."/>
            <person name="Widiez T."/>
            <person name="Wong G.K."/>
            <person name="Wymore A."/>
            <person name="Zhang Y."/>
            <person name="Zimmer A.D."/>
            <person name="Quatrano R.S."/>
            <person name="Mayer K.F.X."/>
            <person name="Goodstein D."/>
            <person name="Casacuberta J.M."/>
            <person name="Vandepoele K."/>
            <person name="Reski R."/>
            <person name="Cuming A.C."/>
            <person name="Tuskan G.A."/>
            <person name="Maumus F."/>
            <person name="Salse J."/>
            <person name="Schmutz J."/>
            <person name="Rensing S.A."/>
        </authorList>
    </citation>
    <scope>NUCLEOTIDE SEQUENCE [LARGE SCALE GENOMIC DNA]</scope>
    <source>
        <strain evidence="2 3">cv. Gransden 2004</strain>
    </source>
</reference>
<dbReference type="InParanoid" id="A0A2K1JHM0"/>